<dbReference type="EC" id="2.1.1.63" evidence="8"/>
<dbReference type="InterPro" id="IPR036217">
    <property type="entry name" value="MethylDNA_cys_MeTrfase_DNAb"/>
</dbReference>
<evidence type="ECO:0000313" key="11">
    <source>
        <dbReference type="EMBL" id="CAG9620542.1"/>
    </source>
</evidence>
<comment type="catalytic activity">
    <reaction evidence="7 8">
        <text>a 6-O-methyl-2'-deoxyguanosine in DNA + L-cysteinyl-[protein] = S-methyl-L-cysteinyl-[protein] + a 2'-deoxyguanosine in DNA</text>
        <dbReference type="Rhea" id="RHEA:24000"/>
        <dbReference type="Rhea" id="RHEA-COMP:10131"/>
        <dbReference type="Rhea" id="RHEA-COMP:10132"/>
        <dbReference type="Rhea" id="RHEA-COMP:11367"/>
        <dbReference type="Rhea" id="RHEA-COMP:11368"/>
        <dbReference type="ChEBI" id="CHEBI:29950"/>
        <dbReference type="ChEBI" id="CHEBI:82612"/>
        <dbReference type="ChEBI" id="CHEBI:85445"/>
        <dbReference type="ChEBI" id="CHEBI:85448"/>
        <dbReference type="EC" id="2.1.1.63"/>
    </reaction>
</comment>
<evidence type="ECO:0000256" key="2">
    <source>
        <dbReference type="ARBA" id="ARBA00022490"/>
    </source>
</evidence>
<dbReference type="InterPro" id="IPR023546">
    <property type="entry name" value="MGMT"/>
</dbReference>
<evidence type="ECO:0000259" key="9">
    <source>
        <dbReference type="Pfam" id="PF01035"/>
    </source>
</evidence>
<evidence type="ECO:0000256" key="6">
    <source>
        <dbReference type="ARBA" id="ARBA00023204"/>
    </source>
</evidence>
<dbReference type="GO" id="GO:0032259">
    <property type="term" value="P:methylation"/>
    <property type="evidence" value="ECO:0007669"/>
    <property type="project" value="UniProtKB-KW"/>
</dbReference>
<keyword evidence="6 8" id="KW-0234">DNA repair</keyword>
<dbReference type="InterPro" id="IPR001497">
    <property type="entry name" value="MethylDNA_cys_MeTrfase_AS"/>
</dbReference>
<keyword evidence="2 8" id="KW-0963">Cytoplasm</keyword>
<dbReference type="InterPro" id="IPR036631">
    <property type="entry name" value="MGMT_N_sf"/>
</dbReference>
<feature type="active site" description="Nucleophile; methyl group acceptor" evidence="8">
    <location>
        <position position="128"/>
    </location>
</feature>
<protein>
    <recommendedName>
        <fullName evidence="8">Methylated-DNA--protein-cysteine methyltransferase</fullName>
        <ecNumber evidence="8">2.1.1.63</ecNumber>
    </recommendedName>
    <alternativeName>
        <fullName evidence="8">6-O-methylguanine-DNA methyltransferase</fullName>
        <shortName evidence="8">MGMT</shortName>
    </alternativeName>
    <alternativeName>
        <fullName evidence="8">O-6-methylguanine-DNA-alkyltransferase</fullName>
    </alternativeName>
</protein>
<keyword evidence="3 8" id="KW-0489">Methyltransferase</keyword>
<feature type="domain" description="Methylguanine DNA methyltransferase ribonuclease-like" evidence="10">
    <location>
        <begin position="3"/>
        <end position="72"/>
    </location>
</feature>
<dbReference type="SUPFAM" id="SSF53155">
    <property type="entry name" value="Methylated DNA-protein cysteine methyltransferase domain"/>
    <property type="match status" value="1"/>
</dbReference>
<feature type="domain" description="Methylated-DNA-[protein]-cysteine S-methyltransferase DNA binding" evidence="9">
    <location>
        <begin position="77"/>
        <end position="157"/>
    </location>
</feature>
<evidence type="ECO:0000256" key="3">
    <source>
        <dbReference type="ARBA" id="ARBA00022603"/>
    </source>
</evidence>
<evidence type="ECO:0000313" key="12">
    <source>
        <dbReference type="Proteomes" id="UP000789833"/>
    </source>
</evidence>
<evidence type="ECO:0000259" key="10">
    <source>
        <dbReference type="Pfam" id="PF02870"/>
    </source>
</evidence>
<comment type="function">
    <text evidence="8">Involved in the cellular defense against the biological effects of O6-methylguanine (O6-MeG) and O4-methylthymine (O4-MeT) in DNA. Repairs the methylated nucleobase in DNA by stoichiometrically transferring the methyl group to a cysteine residue in the enzyme. This is a suicide reaction: the enzyme is irreversibly inactivated.</text>
</comment>
<dbReference type="InterPro" id="IPR008332">
    <property type="entry name" value="MethylG_MeTrfase_N"/>
</dbReference>
<comment type="caution">
    <text evidence="11">The sequence shown here is derived from an EMBL/GenBank/DDBJ whole genome shotgun (WGS) entry which is preliminary data.</text>
</comment>
<evidence type="ECO:0000256" key="4">
    <source>
        <dbReference type="ARBA" id="ARBA00022679"/>
    </source>
</evidence>
<dbReference type="PANTHER" id="PTHR10815:SF5">
    <property type="entry name" value="METHYLATED-DNA--PROTEIN-CYSTEINE METHYLTRANSFERASE"/>
    <property type="match status" value="1"/>
</dbReference>
<keyword evidence="4 8" id="KW-0808">Transferase</keyword>
<sequence length="160" mass="18331">MFYYDYFESPIGTLYIVCEENYLVKIEFGDDFLINAQQPFKYDSSHAVCSMVINQLKEYFNGNRKSFDVPLRFNGTDFQMQVWEALNGITYGKVKSYQDIAVEINRPLAVRAIGQANKRNPIPIIIPCHRVIGKNKSLVGYAGDKIDMKEKLLTLEGSLN</sequence>
<reference evidence="11 12" key="1">
    <citation type="submission" date="2021-10" db="EMBL/GenBank/DDBJ databases">
        <authorList>
            <person name="Criscuolo A."/>
        </authorList>
    </citation>
    <scope>NUCLEOTIDE SEQUENCE [LARGE SCALE GENOMIC DNA]</scope>
    <source>
        <strain evidence="12">CIP 111883</strain>
    </source>
</reference>
<organism evidence="11 12">
    <name type="scientific">Sutcliffiella rhizosphaerae</name>
    <dbReference type="NCBI Taxonomy" id="2880967"/>
    <lineage>
        <taxon>Bacteria</taxon>
        <taxon>Bacillati</taxon>
        <taxon>Bacillota</taxon>
        <taxon>Bacilli</taxon>
        <taxon>Bacillales</taxon>
        <taxon>Bacillaceae</taxon>
        <taxon>Sutcliffiella</taxon>
    </lineage>
</organism>
<dbReference type="InterPro" id="IPR036388">
    <property type="entry name" value="WH-like_DNA-bd_sf"/>
</dbReference>
<keyword evidence="5 8" id="KW-0227">DNA damage</keyword>
<keyword evidence="12" id="KW-1185">Reference proteome</keyword>
<dbReference type="PROSITE" id="PS00374">
    <property type="entry name" value="MGMT"/>
    <property type="match status" value="1"/>
</dbReference>
<evidence type="ECO:0000256" key="1">
    <source>
        <dbReference type="ARBA" id="ARBA00001286"/>
    </source>
</evidence>
<evidence type="ECO:0000256" key="5">
    <source>
        <dbReference type="ARBA" id="ARBA00022763"/>
    </source>
</evidence>
<dbReference type="Gene3D" id="1.10.10.10">
    <property type="entry name" value="Winged helix-like DNA-binding domain superfamily/Winged helix DNA-binding domain"/>
    <property type="match status" value="1"/>
</dbReference>
<dbReference type="SUPFAM" id="SSF46767">
    <property type="entry name" value="Methylated DNA-protein cysteine methyltransferase, C-terminal domain"/>
    <property type="match status" value="1"/>
</dbReference>
<dbReference type="GO" id="GO:0003908">
    <property type="term" value="F:methylated-DNA-[protein]-cysteine S-methyltransferase activity"/>
    <property type="evidence" value="ECO:0007669"/>
    <property type="project" value="UniProtKB-EC"/>
</dbReference>
<dbReference type="Pfam" id="PF02870">
    <property type="entry name" value="Methyltransf_1N"/>
    <property type="match status" value="1"/>
</dbReference>
<dbReference type="Proteomes" id="UP000789833">
    <property type="component" value="Unassembled WGS sequence"/>
</dbReference>
<comment type="subcellular location">
    <subcellularLocation>
        <location evidence="8">Cytoplasm</location>
    </subcellularLocation>
</comment>
<dbReference type="RefSeq" id="WP_230500462.1">
    <property type="nucleotide sequence ID" value="NZ_CAKJTJ010000005.1"/>
</dbReference>
<dbReference type="Gene3D" id="3.30.160.70">
    <property type="entry name" value="Methylated DNA-protein cysteine methyltransferase domain"/>
    <property type="match status" value="1"/>
</dbReference>
<accession>A0ABM8YKQ8</accession>
<dbReference type="EMBL" id="CAKJTJ010000005">
    <property type="protein sequence ID" value="CAG9620542.1"/>
    <property type="molecule type" value="Genomic_DNA"/>
</dbReference>
<dbReference type="CDD" id="cd06445">
    <property type="entry name" value="ATase"/>
    <property type="match status" value="1"/>
</dbReference>
<dbReference type="NCBIfam" id="TIGR00589">
    <property type="entry name" value="ogt"/>
    <property type="match status" value="1"/>
</dbReference>
<evidence type="ECO:0000256" key="8">
    <source>
        <dbReference type="HAMAP-Rule" id="MF_00772"/>
    </source>
</evidence>
<dbReference type="HAMAP" id="MF_00772">
    <property type="entry name" value="OGT"/>
    <property type="match status" value="1"/>
</dbReference>
<comment type="similarity">
    <text evidence="8">Belongs to the MGMT family.</text>
</comment>
<comment type="miscellaneous">
    <text evidence="8">This enzyme catalyzes only one turnover and therefore is not strictly catalytic. According to one definition, an enzyme is a biocatalyst that acts repeatedly and over many reaction cycles.</text>
</comment>
<gene>
    <name evidence="11" type="primary">ogt_1</name>
    <name evidence="11" type="ORF">BACCIP111883_01311</name>
</gene>
<dbReference type="PANTHER" id="PTHR10815">
    <property type="entry name" value="METHYLATED-DNA--PROTEIN-CYSTEINE METHYLTRANSFERASE"/>
    <property type="match status" value="1"/>
</dbReference>
<comment type="catalytic activity">
    <reaction evidence="1 8">
        <text>a 4-O-methyl-thymidine in DNA + L-cysteinyl-[protein] = a thymidine in DNA + S-methyl-L-cysteinyl-[protein]</text>
        <dbReference type="Rhea" id="RHEA:53428"/>
        <dbReference type="Rhea" id="RHEA-COMP:10131"/>
        <dbReference type="Rhea" id="RHEA-COMP:10132"/>
        <dbReference type="Rhea" id="RHEA-COMP:13555"/>
        <dbReference type="Rhea" id="RHEA-COMP:13556"/>
        <dbReference type="ChEBI" id="CHEBI:29950"/>
        <dbReference type="ChEBI" id="CHEBI:82612"/>
        <dbReference type="ChEBI" id="CHEBI:137386"/>
        <dbReference type="ChEBI" id="CHEBI:137387"/>
        <dbReference type="EC" id="2.1.1.63"/>
    </reaction>
</comment>
<dbReference type="InterPro" id="IPR014048">
    <property type="entry name" value="MethylDNA_cys_MeTrfase_DNA-bd"/>
</dbReference>
<dbReference type="Pfam" id="PF01035">
    <property type="entry name" value="DNA_binding_1"/>
    <property type="match status" value="1"/>
</dbReference>
<evidence type="ECO:0000256" key="7">
    <source>
        <dbReference type="ARBA" id="ARBA00049348"/>
    </source>
</evidence>
<proteinExistence type="inferred from homology"/>
<name>A0ABM8YKQ8_9BACI</name>